<evidence type="ECO:0000256" key="3">
    <source>
        <dbReference type="ARBA" id="ARBA00022989"/>
    </source>
</evidence>
<dbReference type="GO" id="GO:0005737">
    <property type="term" value="C:cytoplasm"/>
    <property type="evidence" value="ECO:0007669"/>
    <property type="project" value="TreeGrafter"/>
</dbReference>
<name>A0A6C0HPF6_9ZZZZ</name>
<dbReference type="GO" id="GO:0016020">
    <property type="term" value="C:membrane"/>
    <property type="evidence" value="ECO:0007669"/>
    <property type="project" value="UniProtKB-SubCell"/>
</dbReference>
<proteinExistence type="predicted"/>
<dbReference type="GO" id="GO:0016757">
    <property type="term" value="F:glycosyltransferase activity"/>
    <property type="evidence" value="ECO:0007669"/>
    <property type="project" value="TreeGrafter"/>
</dbReference>
<protein>
    <recommendedName>
        <fullName evidence="5">Glycosyltransferase family 92 protein</fullName>
    </recommendedName>
</protein>
<dbReference type="EMBL" id="MN740002">
    <property type="protein sequence ID" value="QHT82561.1"/>
    <property type="molecule type" value="Genomic_DNA"/>
</dbReference>
<accession>A0A6C0HPF6</accession>
<evidence type="ECO:0000256" key="2">
    <source>
        <dbReference type="ARBA" id="ARBA00022692"/>
    </source>
</evidence>
<dbReference type="AlphaFoldDB" id="A0A6C0HPF6"/>
<comment type="subcellular location">
    <subcellularLocation>
        <location evidence="1">Membrane</location>
        <topology evidence="1">Single-pass membrane protein</topology>
    </subcellularLocation>
</comment>
<sequence>MLAYLISIIYMMFSGENVFTMGHRKNNAILLNDSKRKTVGKTILFTNARDEKNIREWVAHHLLLGFNLIYVFDHKSKIPLSQELNIFKKGVIVERCEMDGPIKMPLMMKASKIARDAGADWMLYLDADEFLILNAFQNIKEMLKYYLFADSIAINWLMFGTNHHKKEPTNGLIVENYTRSDLMLNKHVKTFVRPSQVINAITPHYFVISEPGRMLSINMKPMQSSKSFNEWNISHNKCAAFIAHYVYQSEESYINRKINLPRDDNSLFRQMEENIHSKHNEVENVSVKNKYAERINSLLKSLF</sequence>
<dbReference type="PANTHER" id="PTHR21461">
    <property type="entry name" value="GLYCOSYLTRANSFERASE FAMILY 92 PROTEIN"/>
    <property type="match status" value="1"/>
</dbReference>
<organism evidence="4">
    <name type="scientific">viral metagenome</name>
    <dbReference type="NCBI Taxonomy" id="1070528"/>
    <lineage>
        <taxon>unclassified sequences</taxon>
        <taxon>metagenomes</taxon>
        <taxon>organismal metagenomes</taxon>
    </lineage>
</organism>
<dbReference type="PANTHER" id="PTHR21461:SF69">
    <property type="entry name" value="GLYCOSYLTRANSFERASE FAMILY 92 PROTEIN"/>
    <property type="match status" value="1"/>
</dbReference>
<keyword evidence="3" id="KW-1133">Transmembrane helix</keyword>
<reference evidence="4" key="1">
    <citation type="journal article" date="2020" name="Nature">
        <title>Giant virus diversity and host interactions through global metagenomics.</title>
        <authorList>
            <person name="Schulz F."/>
            <person name="Roux S."/>
            <person name="Paez-Espino D."/>
            <person name="Jungbluth S."/>
            <person name="Walsh D.A."/>
            <person name="Denef V.J."/>
            <person name="McMahon K.D."/>
            <person name="Konstantinidis K.T."/>
            <person name="Eloe-Fadrosh E.A."/>
            <person name="Kyrpides N.C."/>
            <person name="Woyke T."/>
        </authorList>
    </citation>
    <scope>NUCLEOTIDE SEQUENCE</scope>
    <source>
        <strain evidence="4">GVMAG-M-3300023184-165</strain>
    </source>
</reference>
<evidence type="ECO:0008006" key="5">
    <source>
        <dbReference type="Google" id="ProtNLM"/>
    </source>
</evidence>
<evidence type="ECO:0000313" key="4">
    <source>
        <dbReference type="EMBL" id="QHT82561.1"/>
    </source>
</evidence>
<evidence type="ECO:0000256" key="1">
    <source>
        <dbReference type="ARBA" id="ARBA00004167"/>
    </source>
</evidence>
<dbReference type="Pfam" id="PF13704">
    <property type="entry name" value="Glyco_tranf_2_4"/>
    <property type="match status" value="1"/>
</dbReference>
<keyword evidence="3" id="KW-0472">Membrane</keyword>
<keyword evidence="2" id="KW-0812">Transmembrane</keyword>